<feature type="domain" description="Kinetochore protein Nuf2 N-terminal" evidence="10">
    <location>
        <begin position="10"/>
        <end position="143"/>
    </location>
</feature>
<reference evidence="11 12" key="1">
    <citation type="submission" date="2024-04" db="EMBL/GenBank/DDBJ databases">
        <title>genome sequences of Mucor flavus KT1a and Helicostylum pulchrum KT1b strains isolation_sourced from the surface of a dry-aged beef.</title>
        <authorList>
            <person name="Toyotome T."/>
            <person name="Hosono M."/>
            <person name="Torimaru M."/>
            <person name="Fukuda K."/>
            <person name="Mikami N."/>
        </authorList>
    </citation>
    <scope>NUCLEOTIDE SEQUENCE [LARGE SCALE GENOMIC DNA]</scope>
    <source>
        <strain evidence="11 12">KT1b</strain>
    </source>
</reference>
<evidence type="ECO:0000256" key="9">
    <source>
        <dbReference type="SAM" id="Coils"/>
    </source>
</evidence>
<dbReference type="Proteomes" id="UP001476247">
    <property type="component" value="Unassembled WGS sequence"/>
</dbReference>
<dbReference type="Pfam" id="PF03800">
    <property type="entry name" value="Nuf2"/>
    <property type="match status" value="1"/>
</dbReference>
<gene>
    <name evidence="11" type="ORF">HPULCUR_003303</name>
</gene>
<evidence type="ECO:0000313" key="11">
    <source>
        <dbReference type="EMBL" id="GAA5797907.1"/>
    </source>
</evidence>
<dbReference type="InterPro" id="IPR038275">
    <property type="entry name" value="Nuf2_N_sf"/>
</dbReference>
<evidence type="ECO:0000256" key="5">
    <source>
        <dbReference type="ARBA" id="ARBA00022776"/>
    </source>
</evidence>
<sequence>MEDYKLRLKPVKELVSSLQEMTLSVTEADLYRPSSHRTTIIFRTLIGIFCPANYRRIEEARAEATKRVIALTGSSPDTCSHETLVIFLVFRSFLKTIRFSDIALTDLTHPTSRRIIPIYNAVVNYALYCQPRWDEYIAWAEKIEEKSVLIDKAYTIEEDRRREFDYERNQKLKDEEERREIESINEELMIELSKLKKEADKMSGTLDDHKKERHKLKDTLQGSQYYYLETEDDFDDHKQHRDIDLENDLRECDTLRYRIEEITKKLTQLQNLVHNFTTECILKKTILEDIKKCTRSLLNIKSKTAEINRQVKSTEAVQQQLENSIEEELEKSKILSQIKMEITDCQVEMELIGEQAAKSAETRELFYKYTEEKNYDLEKFIEENLVKESICKEEMKGYEKEHKEIIYLYNYQMHQIANKLGSIQSHIERLYQHSQN</sequence>
<name>A0ABP9XT09_9FUNG</name>
<keyword evidence="5" id="KW-0498">Mitosis</keyword>
<protein>
    <recommendedName>
        <fullName evidence="10">Kinetochore protein Nuf2 N-terminal domain-containing protein</fullName>
    </recommendedName>
</protein>
<evidence type="ECO:0000256" key="4">
    <source>
        <dbReference type="ARBA" id="ARBA00022618"/>
    </source>
</evidence>
<accession>A0ABP9XT09</accession>
<evidence type="ECO:0000259" key="10">
    <source>
        <dbReference type="Pfam" id="PF03800"/>
    </source>
</evidence>
<keyword evidence="3" id="KW-0158">Chromosome</keyword>
<keyword evidence="4" id="KW-0132">Cell division</keyword>
<keyword evidence="8" id="KW-0137">Centromere</keyword>
<feature type="coiled-coil region" evidence="9">
    <location>
        <begin position="252"/>
        <end position="279"/>
    </location>
</feature>
<dbReference type="EMBL" id="BAABUJ010000009">
    <property type="protein sequence ID" value="GAA5797907.1"/>
    <property type="molecule type" value="Genomic_DNA"/>
</dbReference>
<comment type="caution">
    <text evidence="11">The sequence shown here is derived from an EMBL/GenBank/DDBJ whole genome shotgun (WGS) entry which is preliminary data.</text>
</comment>
<evidence type="ECO:0000256" key="2">
    <source>
        <dbReference type="ARBA" id="ARBA00005498"/>
    </source>
</evidence>
<evidence type="ECO:0000256" key="6">
    <source>
        <dbReference type="ARBA" id="ARBA00023054"/>
    </source>
</evidence>
<evidence type="ECO:0000256" key="1">
    <source>
        <dbReference type="ARBA" id="ARBA00004584"/>
    </source>
</evidence>
<evidence type="ECO:0000313" key="12">
    <source>
        <dbReference type="Proteomes" id="UP001476247"/>
    </source>
</evidence>
<keyword evidence="6 9" id="KW-0175">Coiled coil</keyword>
<feature type="coiled-coil region" evidence="9">
    <location>
        <begin position="178"/>
        <end position="212"/>
    </location>
</feature>
<evidence type="ECO:0000256" key="8">
    <source>
        <dbReference type="ARBA" id="ARBA00023328"/>
    </source>
</evidence>
<keyword evidence="7" id="KW-0131">Cell cycle</keyword>
<keyword evidence="12" id="KW-1185">Reference proteome</keyword>
<comment type="subcellular location">
    <subcellularLocation>
        <location evidence="1">Chromosome</location>
        <location evidence="1">Centromere</location>
    </subcellularLocation>
</comment>
<dbReference type="InterPro" id="IPR005549">
    <property type="entry name" value="Kinetochore_Nuf2_N"/>
</dbReference>
<proteinExistence type="inferred from homology"/>
<dbReference type="Gene3D" id="1.10.418.60">
    <property type="entry name" value="Ncd80 complex, Nuf2 subunit"/>
    <property type="match status" value="1"/>
</dbReference>
<evidence type="ECO:0000256" key="3">
    <source>
        <dbReference type="ARBA" id="ARBA00022454"/>
    </source>
</evidence>
<organism evidence="11 12">
    <name type="scientific">Helicostylum pulchrum</name>
    <dbReference type="NCBI Taxonomy" id="562976"/>
    <lineage>
        <taxon>Eukaryota</taxon>
        <taxon>Fungi</taxon>
        <taxon>Fungi incertae sedis</taxon>
        <taxon>Mucoromycota</taxon>
        <taxon>Mucoromycotina</taxon>
        <taxon>Mucoromycetes</taxon>
        <taxon>Mucorales</taxon>
        <taxon>Mucorineae</taxon>
        <taxon>Mucoraceae</taxon>
        <taxon>Helicostylum</taxon>
    </lineage>
</organism>
<comment type="similarity">
    <text evidence="2">Belongs to the NUF2 family.</text>
</comment>
<evidence type="ECO:0000256" key="7">
    <source>
        <dbReference type="ARBA" id="ARBA00023306"/>
    </source>
</evidence>